<name>A0A1V8M5E3_9GAMM</name>
<dbReference type="GO" id="GO:0009116">
    <property type="term" value="P:nucleoside metabolic process"/>
    <property type="evidence" value="ECO:0007669"/>
    <property type="project" value="InterPro"/>
</dbReference>
<dbReference type="GO" id="GO:0051539">
    <property type="term" value="F:4 iron, 4 sulfur cluster binding"/>
    <property type="evidence" value="ECO:0007669"/>
    <property type="project" value="TreeGrafter"/>
</dbReference>
<dbReference type="GO" id="GO:1904047">
    <property type="term" value="F:S-adenosyl-L-methionine binding"/>
    <property type="evidence" value="ECO:0007669"/>
    <property type="project" value="TreeGrafter"/>
</dbReference>
<dbReference type="AlphaFoldDB" id="A0A1V8M5E3"/>
<comment type="caution">
    <text evidence="1">The sequence shown here is derived from an EMBL/GenBank/DDBJ whole genome shotgun (WGS) entry which is preliminary data.</text>
</comment>
<sequence length="272" mass="30076">MSESFCYLFVALPCEAKPLIEHFKLKKEVSINAFTIYRNAHITLTVTGIGKSAMAAGVAYSLALFPSPTLPVLFNIGIAGHSHYALARIFCADKIVDQDSGRCYYPQLVASPPCSTYTITTVAKAQLDYPSASLYEMESSAFYETAIRFSSSELIQCIKIISDNKNNSSELINAGQVSLWVKGALPIIEEYVQQLSQLAVLDKFDEANHFAEIVDQRHFSSNEKLQLKSLLNKRNILIPGKPLDLTELSSTSGQVVLDYLRKEIGEQVFGGF</sequence>
<gene>
    <name evidence="1" type="ORF">AU255_01585</name>
</gene>
<keyword evidence="2" id="KW-1185">Reference proteome</keyword>
<organism evidence="1 2">
    <name type="scientific">Methyloprofundus sedimenti</name>
    <dbReference type="NCBI Taxonomy" id="1420851"/>
    <lineage>
        <taxon>Bacteria</taxon>
        <taxon>Pseudomonadati</taxon>
        <taxon>Pseudomonadota</taxon>
        <taxon>Gammaproteobacteria</taxon>
        <taxon>Methylococcales</taxon>
        <taxon>Methylococcaceae</taxon>
        <taxon>Methyloprofundus</taxon>
    </lineage>
</organism>
<evidence type="ECO:0008006" key="3">
    <source>
        <dbReference type="Google" id="ProtNLM"/>
    </source>
</evidence>
<evidence type="ECO:0000313" key="1">
    <source>
        <dbReference type="EMBL" id="OQK16623.1"/>
    </source>
</evidence>
<dbReference type="GO" id="GO:0042601">
    <property type="term" value="C:endospore-forming forespore"/>
    <property type="evidence" value="ECO:0007669"/>
    <property type="project" value="TreeGrafter"/>
</dbReference>
<dbReference type="EMBL" id="LPUF01000001">
    <property type="protein sequence ID" value="OQK16623.1"/>
    <property type="molecule type" value="Genomic_DNA"/>
</dbReference>
<dbReference type="InterPro" id="IPR035994">
    <property type="entry name" value="Nucleoside_phosphorylase_sf"/>
</dbReference>
<accession>A0A1V8M5E3</accession>
<dbReference type="STRING" id="1420851.AU255_01585"/>
<reference evidence="1 2" key="1">
    <citation type="submission" date="2015-12" db="EMBL/GenBank/DDBJ databases">
        <authorList>
            <person name="Shamseldin A."/>
            <person name="Moawad H."/>
            <person name="Abd El-Rahim W.M."/>
            <person name="Sadowsky M.J."/>
        </authorList>
    </citation>
    <scope>NUCLEOTIDE SEQUENCE [LARGE SCALE GENOMIC DNA]</scope>
    <source>
        <strain evidence="1 2">WF1</strain>
    </source>
</reference>
<dbReference type="PANTHER" id="PTHR37822">
    <property type="entry name" value="SPORE PHOTOPRODUCT LYASE-RELATED"/>
    <property type="match status" value="1"/>
</dbReference>
<dbReference type="OrthoDB" id="21362at2"/>
<dbReference type="GO" id="GO:0003913">
    <property type="term" value="F:DNA photolyase activity"/>
    <property type="evidence" value="ECO:0007669"/>
    <property type="project" value="TreeGrafter"/>
</dbReference>
<protein>
    <recommendedName>
        <fullName evidence="3">Nucleoside phosphorylase domain-containing protein</fullName>
    </recommendedName>
</protein>
<dbReference type="Gene3D" id="3.40.50.1580">
    <property type="entry name" value="Nucleoside phosphorylase domain"/>
    <property type="match status" value="1"/>
</dbReference>
<dbReference type="InterPro" id="IPR049539">
    <property type="entry name" value="SPL"/>
</dbReference>
<dbReference type="Proteomes" id="UP000191980">
    <property type="component" value="Unassembled WGS sequence"/>
</dbReference>
<dbReference type="RefSeq" id="WP_080521247.1">
    <property type="nucleotide sequence ID" value="NZ_LPUF01000001.1"/>
</dbReference>
<evidence type="ECO:0000313" key="2">
    <source>
        <dbReference type="Proteomes" id="UP000191980"/>
    </source>
</evidence>
<dbReference type="PANTHER" id="PTHR37822:SF2">
    <property type="entry name" value="SPORE PHOTOPRODUCT LYASE"/>
    <property type="match status" value="1"/>
</dbReference>
<dbReference type="SUPFAM" id="SSF53167">
    <property type="entry name" value="Purine and uridine phosphorylases"/>
    <property type="match status" value="1"/>
</dbReference>
<proteinExistence type="predicted"/>